<protein>
    <submittedName>
        <fullName evidence="1">Undecaprenyl pyrophosphate synthase</fullName>
    </submittedName>
</protein>
<comment type="caution">
    <text evidence="1">The sequence shown here is derived from an EMBL/GenBank/DDBJ whole genome shotgun (WGS) entry which is preliminary data.</text>
</comment>
<keyword evidence="2" id="KW-1185">Reference proteome</keyword>
<accession>A0A853B3P1</accession>
<sequence>MAFPSFRPYTRRLRVQVLRGPVPAHIGNQRWAGQQGFDDVGTAHRRGAEHIERPVA</sequence>
<dbReference type="Proteomes" id="UP000549616">
    <property type="component" value="Unassembled WGS sequence"/>
</dbReference>
<dbReference type="AlphaFoldDB" id="A0A853B3P1"/>
<evidence type="ECO:0000313" key="2">
    <source>
        <dbReference type="Proteomes" id="UP000549616"/>
    </source>
</evidence>
<dbReference type="EMBL" id="JACCFK010000001">
    <property type="protein sequence ID" value="NYI89381.1"/>
    <property type="molecule type" value="Genomic_DNA"/>
</dbReference>
<proteinExistence type="predicted"/>
<organism evidence="1 2">
    <name type="scientific">Amycolatopsis endophytica</name>
    <dbReference type="NCBI Taxonomy" id="860233"/>
    <lineage>
        <taxon>Bacteria</taxon>
        <taxon>Bacillati</taxon>
        <taxon>Actinomycetota</taxon>
        <taxon>Actinomycetes</taxon>
        <taxon>Pseudonocardiales</taxon>
        <taxon>Pseudonocardiaceae</taxon>
        <taxon>Amycolatopsis</taxon>
    </lineage>
</organism>
<dbReference type="RefSeq" id="WP_179773547.1">
    <property type="nucleotide sequence ID" value="NZ_JACCFK010000001.1"/>
</dbReference>
<evidence type="ECO:0000313" key="1">
    <source>
        <dbReference type="EMBL" id="NYI89381.1"/>
    </source>
</evidence>
<gene>
    <name evidence="1" type="ORF">HNR02_002704</name>
</gene>
<name>A0A853B3P1_9PSEU</name>
<reference evidence="1 2" key="1">
    <citation type="submission" date="2020-07" db="EMBL/GenBank/DDBJ databases">
        <title>Sequencing the genomes of 1000 actinobacteria strains.</title>
        <authorList>
            <person name="Klenk H.-P."/>
        </authorList>
    </citation>
    <scope>NUCLEOTIDE SEQUENCE [LARGE SCALE GENOMIC DNA]</scope>
    <source>
        <strain evidence="1 2">DSM 104006</strain>
    </source>
</reference>